<dbReference type="InterPro" id="IPR037508">
    <property type="entry name" value="Msb1/Mug8"/>
</dbReference>
<dbReference type="STRING" id="93625.A0A409WH34"/>
<feature type="domain" description="Meiotically up-regulated protein Msb1/Mug8" evidence="2">
    <location>
        <begin position="123"/>
        <end position="325"/>
    </location>
</feature>
<protein>
    <recommendedName>
        <fullName evidence="2">Meiotically up-regulated protein Msb1/Mug8 domain-containing protein</fullName>
    </recommendedName>
</protein>
<feature type="region of interest" description="Disordered" evidence="1">
    <location>
        <begin position="892"/>
        <end position="914"/>
    </location>
</feature>
<feature type="region of interest" description="Disordered" evidence="1">
    <location>
        <begin position="1"/>
        <end position="83"/>
    </location>
</feature>
<feature type="compositionally biased region" description="Pro residues" evidence="1">
    <location>
        <begin position="769"/>
        <end position="780"/>
    </location>
</feature>
<feature type="compositionally biased region" description="Polar residues" evidence="1">
    <location>
        <begin position="752"/>
        <end position="764"/>
    </location>
</feature>
<name>A0A409WH34_PSICY</name>
<evidence type="ECO:0000256" key="1">
    <source>
        <dbReference type="SAM" id="MobiDB-lite"/>
    </source>
</evidence>
<feature type="compositionally biased region" description="Polar residues" evidence="1">
    <location>
        <begin position="1"/>
        <end position="24"/>
    </location>
</feature>
<feature type="region of interest" description="Disordered" evidence="1">
    <location>
        <begin position="752"/>
        <end position="837"/>
    </location>
</feature>
<dbReference type="InterPro" id="IPR012965">
    <property type="entry name" value="Msb1/Mug8_dom"/>
</dbReference>
<feature type="compositionally biased region" description="Acidic residues" evidence="1">
    <location>
        <begin position="1044"/>
        <end position="1053"/>
    </location>
</feature>
<feature type="compositionally biased region" description="Basic and acidic residues" evidence="1">
    <location>
        <begin position="796"/>
        <end position="811"/>
    </location>
</feature>
<gene>
    <name evidence="3" type="ORF">CVT25_015316</name>
</gene>
<dbReference type="Proteomes" id="UP000283269">
    <property type="component" value="Unassembled WGS sequence"/>
</dbReference>
<dbReference type="PANTHER" id="PTHR28093:SF1">
    <property type="entry name" value="MORPHOGENESIS-RELATED PROTEIN MSB1"/>
    <property type="match status" value="1"/>
</dbReference>
<evidence type="ECO:0000313" key="3">
    <source>
        <dbReference type="EMBL" id="PPQ77822.1"/>
    </source>
</evidence>
<proteinExistence type="predicted"/>
<evidence type="ECO:0000259" key="2">
    <source>
        <dbReference type="Pfam" id="PF08101"/>
    </source>
</evidence>
<sequence>MPSLFSRTRTTSTPQKRNNLNSDENYGLGSSDEFGRVSSRLSNRGVTLGTPLKKDKKKDQKHQKTFPSGREESEQPLEPQFPDGAFLPLNLEKPRTDNNAPEYLKEHDYGYLSYERHVVLGIEQVERLVEVISEELETRGGVTTPFIFSTTALDISSSAIKRLIRSFISSCEPFSGQKAQEAEAKWREEARFAEPHELGMCLRWGLARVIRSVGGQDVRGLVSWEHYVDFRDSEAALRYPPTHFATQFLPPLPPPLQHIILLLLTLLARLVANSTSSGHTPPTLSPLFGPLFFGLGPATLAFHHAYIHYLRAVSAMEHLILAFVRWQDTPRMSVSSAGLASNPSASASSLGVPVRLKEWIKGYPSMLPSFEQKKPQPRRGARTIRVTSVRRNVRMYSPDLVKTASTWAYRPPGSNVSNGLAASKEWDRIAPATLKLAPRYSEGYKKRMDMPANFHPDVSPGTAMAMRPSQSTSSYLSTISTSTTNSLLPDSDYFGLSAREGEDKFRSLTDLKWGEFESMGFGGLGDEKKLQFDLTESARTERSAKRQTLSWNDFSSAGFSRMDAPLSATLQFSTPLTNTISTWPAQSAEMNKKLKKAQKQLPAFGWDTEPVVGSEEVIEEAFLDVFCDLIYGGGWMDLERGEVLDRDCNWALVEYKSLPPSRTTASGGADPRTTTALLLFEEFVPLEYREQLAVKSSNRRRLPSLFSASGKKSWKQAPTLNGRPYVVGHVPHSPSIREVEFEGLLHGTTSTKVLSLNPKNSRIQTPVTSIPPQPLPPPQATPAVAVKKTPAPVTRAEPEIHTAPKSDELHSDSTASPSVKKSLFRLPATPGSNRRSMIPAAYSSVDFETRMASYSDDDESVNPNEPEDVKQKRRESSADAWVDILVGSQSRRMDGQEAEFSGRKRGPANRGLDPDDASLEVAQVLAAVQNRAPSPSSVMERVDQDYGMDQHYSDDFDIDEVETVPRTSNVTDDYESESGLAYDESEMDHRGDSESPPEVGVMNAREMARHQRRVGYFDLHPERRKATQSMIDEENIRAKLSHDDSEDEDEDESQTQIHSVVEIRPLPVPPVAPVVQQTIHEPIPQVPAKSTVATLNQSPEMKSENAVAPLTPAVNNGLPATPSKTAALIEMYRERERGSSPNTTPLNVVPIVIAPLAPSRLPVRTASLPKENVSLAQPPLLAATASPKVSPRPSPSEPSTIELPHIPLEETGRNSPARYQHGAPLQNVIEEEEE</sequence>
<feature type="region of interest" description="Disordered" evidence="1">
    <location>
        <begin position="853"/>
        <end position="877"/>
    </location>
</feature>
<organism evidence="3 4">
    <name type="scientific">Psilocybe cyanescens</name>
    <dbReference type="NCBI Taxonomy" id="93625"/>
    <lineage>
        <taxon>Eukaryota</taxon>
        <taxon>Fungi</taxon>
        <taxon>Dikarya</taxon>
        <taxon>Basidiomycota</taxon>
        <taxon>Agaricomycotina</taxon>
        <taxon>Agaricomycetes</taxon>
        <taxon>Agaricomycetidae</taxon>
        <taxon>Agaricales</taxon>
        <taxon>Agaricineae</taxon>
        <taxon>Strophariaceae</taxon>
        <taxon>Psilocybe</taxon>
    </lineage>
</organism>
<feature type="region of interest" description="Disordered" evidence="1">
    <location>
        <begin position="1179"/>
        <end position="1234"/>
    </location>
</feature>
<evidence type="ECO:0000313" key="4">
    <source>
        <dbReference type="Proteomes" id="UP000283269"/>
    </source>
</evidence>
<dbReference type="InParanoid" id="A0A409WH34"/>
<dbReference type="EMBL" id="NHYD01003433">
    <property type="protein sequence ID" value="PPQ77822.1"/>
    <property type="molecule type" value="Genomic_DNA"/>
</dbReference>
<dbReference type="PANTHER" id="PTHR28093">
    <property type="entry name" value="MORPHOGENESIS-RELATED PROTEIN MSB1"/>
    <property type="match status" value="1"/>
</dbReference>
<feature type="compositionally biased region" description="Basic and acidic residues" evidence="1">
    <location>
        <begin position="867"/>
        <end position="877"/>
    </location>
</feature>
<keyword evidence="4" id="KW-1185">Reference proteome</keyword>
<accession>A0A409WH34</accession>
<feature type="region of interest" description="Disordered" evidence="1">
    <location>
        <begin position="1030"/>
        <end position="1056"/>
    </location>
</feature>
<feature type="compositionally biased region" description="Basic and acidic residues" evidence="1">
    <location>
        <begin position="1034"/>
        <end position="1043"/>
    </location>
</feature>
<dbReference type="OrthoDB" id="3362494at2759"/>
<feature type="compositionally biased region" description="Basic residues" evidence="1">
    <location>
        <begin position="54"/>
        <end position="64"/>
    </location>
</feature>
<reference evidence="3 4" key="1">
    <citation type="journal article" date="2018" name="Evol. Lett.">
        <title>Horizontal gene cluster transfer increased hallucinogenic mushroom diversity.</title>
        <authorList>
            <person name="Reynolds H.T."/>
            <person name="Vijayakumar V."/>
            <person name="Gluck-Thaler E."/>
            <person name="Korotkin H.B."/>
            <person name="Matheny P.B."/>
            <person name="Slot J.C."/>
        </authorList>
    </citation>
    <scope>NUCLEOTIDE SEQUENCE [LARGE SCALE GENOMIC DNA]</scope>
    <source>
        <strain evidence="3 4">2631</strain>
    </source>
</reference>
<dbReference type="AlphaFoldDB" id="A0A409WH34"/>
<dbReference type="Pfam" id="PF08101">
    <property type="entry name" value="Msb1-Mug8_dom"/>
    <property type="match status" value="1"/>
</dbReference>
<comment type="caution">
    <text evidence="3">The sequence shown here is derived from an EMBL/GenBank/DDBJ whole genome shotgun (WGS) entry which is preliminary data.</text>
</comment>